<evidence type="ECO:0000256" key="1">
    <source>
        <dbReference type="SAM" id="Phobius"/>
    </source>
</evidence>
<dbReference type="GO" id="GO:0016740">
    <property type="term" value="F:transferase activity"/>
    <property type="evidence" value="ECO:0007669"/>
    <property type="project" value="UniProtKB-KW"/>
</dbReference>
<proteinExistence type="predicted"/>
<keyword evidence="1" id="KW-1133">Transmembrane helix</keyword>
<dbReference type="PANTHER" id="PTHR46660">
    <property type="match status" value="1"/>
</dbReference>
<feature type="transmembrane region" description="Helical" evidence="1">
    <location>
        <begin position="361"/>
        <end position="380"/>
    </location>
</feature>
<name>A0A0V0J440_SCHSO</name>
<dbReference type="PANTHER" id="PTHR46660:SF2">
    <property type="entry name" value="GLYCOSYLTRANSFERASE 1 DOMAIN-CONTAINING PROTEIN 1"/>
    <property type="match status" value="1"/>
</dbReference>
<dbReference type="InterPro" id="IPR052622">
    <property type="entry name" value="Glycosyltransferase_G1"/>
</dbReference>
<dbReference type="CDD" id="cd03801">
    <property type="entry name" value="GT4_PimA-like"/>
    <property type="match status" value="1"/>
</dbReference>
<dbReference type="Gene3D" id="3.40.50.2000">
    <property type="entry name" value="Glycogen Phosphorylase B"/>
    <property type="match status" value="1"/>
</dbReference>
<protein>
    <submittedName>
        <fullName evidence="2">Glycosyltransferase 1 domain-containing protein 1</fullName>
    </submittedName>
</protein>
<feature type="transmembrane region" description="Helical" evidence="1">
    <location>
        <begin position="334"/>
        <end position="355"/>
    </location>
</feature>
<feature type="transmembrane region" description="Helical" evidence="1">
    <location>
        <begin position="392"/>
        <end position="413"/>
    </location>
</feature>
<feature type="transmembrane region" description="Helical" evidence="1">
    <location>
        <begin position="301"/>
        <end position="322"/>
    </location>
</feature>
<dbReference type="AlphaFoldDB" id="A0A0V0J440"/>
<organism evidence="2">
    <name type="scientific">Schistocephalus solidus</name>
    <name type="common">Tapeworm</name>
    <dbReference type="NCBI Taxonomy" id="70667"/>
    <lineage>
        <taxon>Eukaryota</taxon>
        <taxon>Metazoa</taxon>
        <taxon>Spiralia</taxon>
        <taxon>Lophotrochozoa</taxon>
        <taxon>Platyhelminthes</taxon>
        <taxon>Cestoda</taxon>
        <taxon>Eucestoda</taxon>
        <taxon>Diphyllobothriidea</taxon>
        <taxon>Diphyllobothriidae</taxon>
        <taxon>Schistocephalus</taxon>
    </lineage>
</organism>
<dbReference type="Pfam" id="PF13692">
    <property type="entry name" value="Glyco_trans_1_4"/>
    <property type="match status" value="1"/>
</dbReference>
<dbReference type="SUPFAM" id="SSF53756">
    <property type="entry name" value="UDP-Glycosyltransferase/glycogen phosphorylase"/>
    <property type="match status" value="1"/>
</dbReference>
<evidence type="ECO:0000313" key="2">
    <source>
        <dbReference type="EMBL" id="JAP60409.1"/>
    </source>
</evidence>
<keyword evidence="1" id="KW-0812">Transmembrane</keyword>
<keyword evidence="2" id="KW-0808">Transferase</keyword>
<gene>
    <name evidence="2" type="primary">GL1D1</name>
    <name evidence="2" type="ORF">TR160190</name>
</gene>
<dbReference type="EMBL" id="GEEE01013364">
    <property type="protein sequence ID" value="JAP49861.1"/>
    <property type="molecule type" value="Transcribed_RNA"/>
</dbReference>
<sequence>MHVVFVSKSNFGCGNFHTIDRIRTGLTKVAPHLTTEHCDLQAARHLVSRNVDLDPNVVVVALNLSRCAFLTSIFPPLHNLVLICGGSDLNEDTKSAVQRQQMSELIDRSCAVVFFCSSLKSAFLTHWPNYHGLLRTIPQSVLANRDTALSHQTEAMDFVEQKIGLRLSRFVLFVGRLRPLKDPLFPLQPFLDWLSEESERGSEDSKLPSHHLLCIGSVEENATEIQEFFFCLKNTDRIHWLESLPQTWVFGLMTAADCLINSSRSEGQPLTLMEAMAVGCPILARNIPANLDLIENDRTGLIFRTQAVGFHISLLCLGLFAMSPHDNRDQPPPAIDLSLCTVSSLMLFASVIWLHLDTRRLSFVGLFSVFDAIAFSIIFCQNQCPNAGKVTTTTTITITVVIFPFITTVLVIINTPASAITESSIVVSDEVHCVLHSGMDNGL</sequence>
<accession>A0A0V0J440</accession>
<reference evidence="2" key="1">
    <citation type="submission" date="2016-01" db="EMBL/GenBank/DDBJ databases">
        <title>Reference transcriptome for the parasite Schistocephalus solidus: insights into the molecular evolution of parasitism.</title>
        <authorList>
            <person name="Hebert F.O."/>
            <person name="Grambauer S."/>
            <person name="Barber I."/>
            <person name="Landry C.R."/>
            <person name="Aubin-Horth N."/>
        </authorList>
    </citation>
    <scope>NUCLEOTIDE SEQUENCE</scope>
</reference>
<dbReference type="EMBL" id="GEEE01002816">
    <property type="protein sequence ID" value="JAP60409.1"/>
    <property type="molecule type" value="Transcribed_RNA"/>
</dbReference>
<keyword evidence="1" id="KW-0472">Membrane</keyword>